<feature type="transmembrane region" description="Helical" evidence="6">
    <location>
        <begin position="6"/>
        <end position="25"/>
    </location>
</feature>
<evidence type="ECO:0000256" key="6">
    <source>
        <dbReference type="RuleBase" id="RU366058"/>
    </source>
</evidence>
<evidence type="ECO:0000256" key="3">
    <source>
        <dbReference type="ARBA" id="ARBA00022692"/>
    </source>
</evidence>
<dbReference type="PANTHER" id="PTHR12677">
    <property type="entry name" value="GOLGI APPARATUS MEMBRANE PROTEIN TVP38-RELATED"/>
    <property type="match status" value="1"/>
</dbReference>
<name>A0A0J6CWC3_9BACL</name>
<dbReference type="OrthoDB" id="2451090at2"/>
<feature type="transmembrane region" description="Helical" evidence="6">
    <location>
        <begin position="142"/>
        <end position="173"/>
    </location>
</feature>
<dbReference type="Proteomes" id="UP000035996">
    <property type="component" value="Unassembled WGS sequence"/>
</dbReference>
<feature type="transmembrane region" description="Helical" evidence="6">
    <location>
        <begin position="58"/>
        <end position="76"/>
    </location>
</feature>
<dbReference type="AlphaFoldDB" id="A0A0J6CWC3"/>
<evidence type="ECO:0000313" key="9">
    <source>
        <dbReference type="Proteomes" id="UP000035996"/>
    </source>
</evidence>
<feature type="transmembrane region" description="Helical" evidence="6">
    <location>
        <begin position="32"/>
        <end position="52"/>
    </location>
</feature>
<keyword evidence="3 6" id="KW-0812">Transmembrane</keyword>
<evidence type="ECO:0000259" key="7">
    <source>
        <dbReference type="Pfam" id="PF09335"/>
    </source>
</evidence>
<feature type="domain" description="VTT" evidence="7">
    <location>
        <begin position="35"/>
        <end position="149"/>
    </location>
</feature>
<protein>
    <recommendedName>
        <fullName evidence="6">TVP38/TMEM64 family membrane protein</fullName>
    </recommendedName>
</protein>
<gene>
    <name evidence="8" type="ORF">AB986_16470</name>
</gene>
<proteinExistence type="inferred from homology"/>
<comment type="caution">
    <text evidence="8">The sequence shown here is derived from an EMBL/GenBank/DDBJ whole genome shotgun (WGS) entry which is preliminary data.</text>
</comment>
<evidence type="ECO:0000256" key="1">
    <source>
        <dbReference type="ARBA" id="ARBA00004651"/>
    </source>
</evidence>
<evidence type="ECO:0000256" key="2">
    <source>
        <dbReference type="ARBA" id="ARBA00022475"/>
    </source>
</evidence>
<feature type="transmembrane region" description="Helical" evidence="6">
    <location>
        <begin position="97"/>
        <end position="122"/>
    </location>
</feature>
<dbReference type="Pfam" id="PF09335">
    <property type="entry name" value="VTT_dom"/>
    <property type="match status" value="1"/>
</dbReference>
<evidence type="ECO:0000256" key="5">
    <source>
        <dbReference type="ARBA" id="ARBA00023136"/>
    </source>
</evidence>
<keyword evidence="9" id="KW-1185">Reference proteome</keyword>
<dbReference type="RefSeq" id="WP_048312416.1">
    <property type="nucleotide sequence ID" value="NZ_CP119526.1"/>
</dbReference>
<keyword evidence="4 6" id="KW-1133">Transmembrane helix</keyword>
<comment type="subcellular location">
    <subcellularLocation>
        <location evidence="1 6">Cell membrane</location>
        <topology evidence="1 6">Multi-pass membrane protein</topology>
    </subcellularLocation>
</comment>
<dbReference type="STRING" id="157733.AB986_16470"/>
<evidence type="ECO:0000313" key="8">
    <source>
        <dbReference type="EMBL" id="KMM37443.1"/>
    </source>
</evidence>
<dbReference type="EMBL" id="LELK01000004">
    <property type="protein sequence ID" value="KMM37443.1"/>
    <property type="molecule type" value="Genomic_DNA"/>
</dbReference>
<sequence length="190" mass="21973">MNELVLPLVEVVSNSGIYAPFYFIVLHFIRQFFFVPVSVVCIAGGVMFGALYGTIYSVIGITVVSTVFYLVVKRVPSLFKKITRMKEKWMRKRMPMSVGQIAILRLVPFVHFHLISLCLIEVSKDFQDYLRSSIISNLPLALMYSFFGTAIRGFEPVLIVLILSGLAILFYLLRRREWIMKWDEFFQPAR</sequence>
<keyword evidence="2 6" id="KW-1003">Cell membrane</keyword>
<evidence type="ECO:0000256" key="4">
    <source>
        <dbReference type="ARBA" id="ARBA00022989"/>
    </source>
</evidence>
<comment type="similarity">
    <text evidence="6">Belongs to the TVP38/TMEM64 family.</text>
</comment>
<dbReference type="GO" id="GO:0005886">
    <property type="term" value="C:plasma membrane"/>
    <property type="evidence" value="ECO:0007669"/>
    <property type="project" value="UniProtKB-SubCell"/>
</dbReference>
<dbReference type="InterPro" id="IPR032816">
    <property type="entry name" value="VTT_dom"/>
</dbReference>
<dbReference type="PANTHER" id="PTHR12677:SF59">
    <property type="entry name" value="GOLGI APPARATUS MEMBRANE PROTEIN TVP38-RELATED"/>
    <property type="match status" value="1"/>
</dbReference>
<accession>A0A0J6CWC3</accession>
<reference evidence="8" key="1">
    <citation type="submission" date="2015-06" db="EMBL/GenBank/DDBJ databases">
        <authorList>
            <person name="Liu B."/>
            <person name="Wang J."/>
            <person name="Zhu Y."/>
            <person name="Liu G."/>
            <person name="Chen Q."/>
            <person name="Zheng C."/>
            <person name="Che J."/>
            <person name="Ge C."/>
            <person name="Shi H."/>
            <person name="Pan Z."/>
            <person name="Liu X."/>
        </authorList>
    </citation>
    <scope>NUCLEOTIDE SEQUENCE [LARGE SCALE GENOMIC DNA]</scope>
    <source>
        <strain evidence="8">DSM 16346</strain>
    </source>
</reference>
<dbReference type="InterPro" id="IPR015414">
    <property type="entry name" value="TMEM64"/>
</dbReference>
<keyword evidence="5 6" id="KW-0472">Membrane</keyword>
<organism evidence="8 9">
    <name type="scientific">Guptibacillus hwajinpoensis</name>
    <dbReference type="NCBI Taxonomy" id="208199"/>
    <lineage>
        <taxon>Bacteria</taxon>
        <taxon>Bacillati</taxon>
        <taxon>Bacillota</taxon>
        <taxon>Bacilli</taxon>
        <taxon>Bacillales</taxon>
        <taxon>Guptibacillaceae</taxon>
        <taxon>Guptibacillus</taxon>
    </lineage>
</organism>